<keyword evidence="6" id="KW-0805">Transcription regulation</keyword>
<feature type="domain" description="C2H2-type" evidence="11">
    <location>
        <begin position="214"/>
        <end position="241"/>
    </location>
</feature>
<evidence type="ECO:0000256" key="3">
    <source>
        <dbReference type="ARBA" id="ARBA00022737"/>
    </source>
</evidence>
<feature type="domain" description="C2H2-type" evidence="11">
    <location>
        <begin position="42"/>
        <end position="66"/>
    </location>
</feature>
<keyword evidence="7" id="KW-0238">DNA-binding</keyword>
<dbReference type="FunFam" id="3.30.160.60:FF:001485">
    <property type="entry name" value="Krueppel-related zinc finger protein"/>
    <property type="match status" value="1"/>
</dbReference>
<keyword evidence="4 10" id="KW-0863">Zinc-finger</keyword>
<dbReference type="FunFam" id="3.30.160.60:FF:000624">
    <property type="entry name" value="zinc finger protein 697"/>
    <property type="match status" value="2"/>
</dbReference>
<accession>A0A482V643</accession>
<evidence type="ECO:0000256" key="9">
    <source>
        <dbReference type="ARBA" id="ARBA00023242"/>
    </source>
</evidence>
<feature type="domain" description="C2H2-type" evidence="11">
    <location>
        <begin position="131"/>
        <end position="158"/>
    </location>
</feature>
<dbReference type="SMART" id="SM00355">
    <property type="entry name" value="ZnF_C2H2"/>
    <property type="match status" value="11"/>
</dbReference>
<reference evidence="12 13" key="1">
    <citation type="submission" date="2017-03" db="EMBL/GenBank/DDBJ databases">
        <title>Genome of the blue death feigning beetle - Asbolus verrucosus.</title>
        <authorList>
            <person name="Rider S.D."/>
        </authorList>
    </citation>
    <scope>NUCLEOTIDE SEQUENCE [LARGE SCALE GENOMIC DNA]</scope>
    <source>
        <strain evidence="12">Butters</strain>
        <tissue evidence="12">Head and leg muscle</tissue>
    </source>
</reference>
<name>A0A482V643_ASBVE</name>
<dbReference type="GO" id="GO:0000978">
    <property type="term" value="F:RNA polymerase II cis-regulatory region sequence-specific DNA binding"/>
    <property type="evidence" value="ECO:0007669"/>
    <property type="project" value="TreeGrafter"/>
</dbReference>
<keyword evidence="9" id="KW-0539">Nucleus</keyword>
<feature type="domain" description="C2H2-type" evidence="11">
    <location>
        <begin position="270"/>
        <end position="299"/>
    </location>
</feature>
<evidence type="ECO:0000313" key="13">
    <source>
        <dbReference type="Proteomes" id="UP000292052"/>
    </source>
</evidence>
<dbReference type="GO" id="GO:0006357">
    <property type="term" value="P:regulation of transcription by RNA polymerase II"/>
    <property type="evidence" value="ECO:0007669"/>
    <property type="project" value="TreeGrafter"/>
</dbReference>
<keyword evidence="2" id="KW-0479">Metal-binding</keyword>
<dbReference type="PROSITE" id="PS50157">
    <property type="entry name" value="ZINC_FINGER_C2H2_2"/>
    <property type="match status" value="9"/>
</dbReference>
<dbReference type="Proteomes" id="UP000292052">
    <property type="component" value="Unassembled WGS sequence"/>
</dbReference>
<dbReference type="PANTHER" id="PTHR24404">
    <property type="entry name" value="ZINC FINGER PROTEIN"/>
    <property type="match status" value="1"/>
</dbReference>
<dbReference type="SUPFAM" id="SSF57667">
    <property type="entry name" value="beta-beta-alpha zinc fingers"/>
    <property type="match status" value="5"/>
</dbReference>
<dbReference type="Pfam" id="PF00096">
    <property type="entry name" value="zf-C2H2"/>
    <property type="match status" value="7"/>
</dbReference>
<keyword evidence="8" id="KW-0804">Transcription</keyword>
<evidence type="ECO:0000256" key="2">
    <source>
        <dbReference type="ARBA" id="ARBA00022723"/>
    </source>
</evidence>
<keyword evidence="5" id="KW-0862">Zinc</keyword>
<feature type="domain" description="C2H2-type" evidence="11">
    <location>
        <begin position="75"/>
        <end position="102"/>
    </location>
</feature>
<gene>
    <name evidence="12" type="ORF">BDFB_013972</name>
</gene>
<dbReference type="FunFam" id="3.30.160.60:FF:000100">
    <property type="entry name" value="Zinc finger 45-like"/>
    <property type="match status" value="1"/>
</dbReference>
<keyword evidence="13" id="KW-1185">Reference proteome</keyword>
<evidence type="ECO:0000256" key="4">
    <source>
        <dbReference type="ARBA" id="ARBA00022771"/>
    </source>
</evidence>
<dbReference type="GO" id="GO:0048598">
    <property type="term" value="P:embryonic morphogenesis"/>
    <property type="evidence" value="ECO:0007669"/>
    <property type="project" value="UniProtKB-ARBA"/>
</dbReference>
<evidence type="ECO:0000259" key="11">
    <source>
        <dbReference type="PROSITE" id="PS50157"/>
    </source>
</evidence>
<sequence length="440" mass="51127">MTYAKEKLEKVRKHECNVCNKRFLGNNDLRKHLRVHTNEKPFVCQECNQGFRQAGSLKNHIASKHSAGLQAVDIYICNYCDKAFPIKERLRLHMRIHTGDKPYRCDVCMKAFARGGQLAQHTRTHTGSKPYVCSICNSAFTCSANLKLHINRHLEIRDYICDICGKKFFRRDALKKHLNCYHANLKAFHCKICNKRLKGHLPQHMRIHKKDKPHGCAHCGARFAQRSQLTVHQRIHSGEKPYRCQVCWKAFAHSTALKLHTRRHTGEKPFVCVLCNNASFSQLPHLKKHMLCIHKTKKPYVCIHCRSFHQTKNDLEIHYSKCKVLETKPLLEQAKIVANVVDPPMSVEKMRFLLAVLLKKISSPTRLEELGFNKRLIDDILVDSIQSSGREPCKDLDLSVAEKLKRNVEILLEWTVPKHYMEKFRNEQRSTEELLEELTS</sequence>
<dbReference type="AlphaFoldDB" id="A0A482V643"/>
<protein>
    <recommendedName>
        <fullName evidence="11">C2H2-type domain-containing protein</fullName>
    </recommendedName>
</protein>
<evidence type="ECO:0000256" key="5">
    <source>
        <dbReference type="ARBA" id="ARBA00022833"/>
    </source>
</evidence>
<dbReference type="FunFam" id="3.30.160.60:FF:000145">
    <property type="entry name" value="Zinc finger protein 574"/>
    <property type="match status" value="1"/>
</dbReference>
<evidence type="ECO:0000256" key="7">
    <source>
        <dbReference type="ARBA" id="ARBA00023125"/>
    </source>
</evidence>
<feature type="domain" description="C2H2-type" evidence="11">
    <location>
        <begin position="159"/>
        <end position="187"/>
    </location>
</feature>
<dbReference type="FunFam" id="3.30.160.60:FF:001498">
    <property type="entry name" value="Zinc finger protein 404"/>
    <property type="match status" value="1"/>
</dbReference>
<keyword evidence="3" id="KW-0677">Repeat</keyword>
<dbReference type="GO" id="GO:0003700">
    <property type="term" value="F:DNA-binding transcription factor activity"/>
    <property type="evidence" value="ECO:0007669"/>
    <property type="project" value="TreeGrafter"/>
</dbReference>
<feature type="domain" description="C2H2-type" evidence="11">
    <location>
        <begin position="14"/>
        <end position="41"/>
    </location>
</feature>
<evidence type="ECO:0000256" key="1">
    <source>
        <dbReference type="ARBA" id="ARBA00004123"/>
    </source>
</evidence>
<dbReference type="OrthoDB" id="3156061at2759"/>
<dbReference type="InterPro" id="IPR036236">
    <property type="entry name" value="Znf_C2H2_sf"/>
</dbReference>
<evidence type="ECO:0000256" key="8">
    <source>
        <dbReference type="ARBA" id="ARBA00023163"/>
    </source>
</evidence>
<evidence type="ECO:0000256" key="6">
    <source>
        <dbReference type="ARBA" id="ARBA00023015"/>
    </source>
</evidence>
<dbReference type="GO" id="GO:0008270">
    <property type="term" value="F:zinc ion binding"/>
    <property type="evidence" value="ECO:0007669"/>
    <property type="project" value="UniProtKB-KW"/>
</dbReference>
<comment type="subcellular location">
    <subcellularLocation>
        <location evidence="1">Nucleus</location>
    </subcellularLocation>
</comment>
<dbReference type="PROSITE" id="PS00028">
    <property type="entry name" value="ZINC_FINGER_C2H2_1"/>
    <property type="match status" value="8"/>
</dbReference>
<feature type="domain" description="C2H2-type" evidence="11">
    <location>
        <begin position="242"/>
        <end position="269"/>
    </location>
</feature>
<evidence type="ECO:0000313" key="12">
    <source>
        <dbReference type="EMBL" id="RZB38749.1"/>
    </source>
</evidence>
<evidence type="ECO:0000256" key="10">
    <source>
        <dbReference type="PROSITE-ProRule" id="PRU00042"/>
    </source>
</evidence>
<proteinExistence type="predicted"/>
<feature type="domain" description="C2H2-type" evidence="11">
    <location>
        <begin position="103"/>
        <end position="130"/>
    </location>
</feature>
<comment type="caution">
    <text evidence="12">The sequence shown here is derived from an EMBL/GenBank/DDBJ whole genome shotgun (WGS) entry which is preliminary data.</text>
</comment>
<dbReference type="PANTHER" id="PTHR24404:SF114">
    <property type="entry name" value="KLUMPFUSS, ISOFORM B-RELATED"/>
    <property type="match status" value="1"/>
</dbReference>
<dbReference type="InterPro" id="IPR013087">
    <property type="entry name" value="Znf_C2H2_type"/>
</dbReference>
<dbReference type="EMBL" id="QDEB01134067">
    <property type="protein sequence ID" value="RZB38749.1"/>
    <property type="molecule type" value="Genomic_DNA"/>
</dbReference>
<dbReference type="GO" id="GO:0005634">
    <property type="term" value="C:nucleus"/>
    <property type="evidence" value="ECO:0007669"/>
    <property type="project" value="UniProtKB-SubCell"/>
</dbReference>
<dbReference type="FunFam" id="3.30.160.60:FF:000325">
    <property type="entry name" value="ZFP90 zinc finger protein"/>
    <property type="match status" value="2"/>
</dbReference>
<dbReference type="Gene3D" id="3.30.160.60">
    <property type="entry name" value="Classic Zinc Finger"/>
    <property type="match status" value="9"/>
</dbReference>
<dbReference type="InterPro" id="IPR050589">
    <property type="entry name" value="Ikaros_C2H2-ZF"/>
</dbReference>
<organism evidence="12 13">
    <name type="scientific">Asbolus verrucosus</name>
    <name type="common">Desert ironclad beetle</name>
    <dbReference type="NCBI Taxonomy" id="1661398"/>
    <lineage>
        <taxon>Eukaryota</taxon>
        <taxon>Metazoa</taxon>
        <taxon>Ecdysozoa</taxon>
        <taxon>Arthropoda</taxon>
        <taxon>Hexapoda</taxon>
        <taxon>Insecta</taxon>
        <taxon>Pterygota</taxon>
        <taxon>Neoptera</taxon>
        <taxon>Endopterygota</taxon>
        <taxon>Coleoptera</taxon>
        <taxon>Polyphaga</taxon>
        <taxon>Cucujiformia</taxon>
        <taxon>Tenebrionidae</taxon>
        <taxon>Pimeliinae</taxon>
        <taxon>Asbolus</taxon>
    </lineage>
</organism>